<dbReference type="InterPro" id="IPR049326">
    <property type="entry name" value="Rhodopsin_dom_fungi"/>
</dbReference>
<dbReference type="AlphaFoldDB" id="A0A6G1I9F9"/>
<evidence type="ECO:0000313" key="3">
    <source>
        <dbReference type="EMBL" id="KAF2404831.1"/>
    </source>
</evidence>
<dbReference type="Proteomes" id="UP000799640">
    <property type="component" value="Unassembled WGS sequence"/>
</dbReference>
<keyword evidence="1" id="KW-1133">Transmembrane helix</keyword>
<feature type="domain" description="Rhodopsin" evidence="2">
    <location>
        <begin position="39"/>
        <end position="266"/>
    </location>
</feature>
<dbReference type="PANTHER" id="PTHR38794:SF3">
    <property type="entry name" value="INTEGRAL MEMBRANE PROTEIN"/>
    <property type="match status" value="1"/>
</dbReference>
<sequence>MSGELPPLYGIQDGRNRGGVIIISAYAWASLSAISAAARLTIALNHRLKAKWDDATSAGSVVLAVVSSVLYNLAVNAGLGRHAADLESLSDYSKFVYAAQLVGLAAIACSNVSAILLSKRIVVILPLARPLLVACGAWAVFSLFVTAFQCNAPEPWTFQNTNCPTRGYLQFVIVVANMLVDIAIGLCIVPTIWDLRMERGRKLTAVSLFALRLAIPCLAIGQLVSLSLAINSTDKPWDSVQHVLFDQAVIHLSVILTTVPRANRFLSQLHDNLAVGEITAYELDRDSRAASTSSTKSFGLVHTPSISARVLGPEPRASEGTRRL</sequence>
<gene>
    <name evidence="3" type="ORF">EJ06DRAFT_525405</name>
</gene>
<evidence type="ECO:0000313" key="4">
    <source>
        <dbReference type="Proteomes" id="UP000799640"/>
    </source>
</evidence>
<reference evidence="3" key="1">
    <citation type="journal article" date="2020" name="Stud. Mycol.">
        <title>101 Dothideomycetes genomes: a test case for predicting lifestyles and emergence of pathogens.</title>
        <authorList>
            <person name="Haridas S."/>
            <person name="Albert R."/>
            <person name="Binder M."/>
            <person name="Bloem J."/>
            <person name="Labutti K."/>
            <person name="Salamov A."/>
            <person name="Andreopoulos B."/>
            <person name="Baker S."/>
            <person name="Barry K."/>
            <person name="Bills G."/>
            <person name="Bluhm B."/>
            <person name="Cannon C."/>
            <person name="Castanera R."/>
            <person name="Culley D."/>
            <person name="Daum C."/>
            <person name="Ezra D."/>
            <person name="Gonzalez J."/>
            <person name="Henrissat B."/>
            <person name="Kuo A."/>
            <person name="Liang C."/>
            <person name="Lipzen A."/>
            <person name="Lutzoni F."/>
            <person name="Magnuson J."/>
            <person name="Mondo S."/>
            <person name="Nolan M."/>
            <person name="Ohm R."/>
            <person name="Pangilinan J."/>
            <person name="Park H.-J."/>
            <person name="Ramirez L."/>
            <person name="Alfaro M."/>
            <person name="Sun H."/>
            <person name="Tritt A."/>
            <person name="Yoshinaga Y."/>
            <person name="Zwiers L.-H."/>
            <person name="Turgeon B."/>
            <person name="Goodwin S."/>
            <person name="Spatafora J."/>
            <person name="Crous P."/>
            <person name="Grigoriev I."/>
        </authorList>
    </citation>
    <scope>NUCLEOTIDE SEQUENCE</scope>
    <source>
        <strain evidence="3">CBS 262.69</strain>
    </source>
</reference>
<keyword evidence="1" id="KW-0812">Transmembrane</keyword>
<proteinExistence type="predicted"/>
<name>A0A6G1I9F9_9PEZI</name>
<feature type="transmembrane region" description="Helical" evidence="1">
    <location>
        <begin position="130"/>
        <end position="148"/>
    </location>
</feature>
<feature type="transmembrane region" description="Helical" evidence="1">
    <location>
        <begin position="95"/>
        <end position="118"/>
    </location>
</feature>
<protein>
    <recommendedName>
        <fullName evidence="2">Rhodopsin domain-containing protein</fullName>
    </recommendedName>
</protein>
<keyword evidence="4" id="KW-1185">Reference proteome</keyword>
<accession>A0A6G1I9F9</accession>
<evidence type="ECO:0000256" key="1">
    <source>
        <dbReference type="SAM" id="Phobius"/>
    </source>
</evidence>
<feature type="transmembrane region" description="Helical" evidence="1">
    <location>
        <begin position="168"/>
        <end position="193"/>
    </location>
</feature>
<feature type="transmembrane region" description="Helical" evidence="1">
    <location>
        <begin position="205"/>
        <end position="230"/>
    </location>
</feature>
<keyword evidence="1" id="KW-0472">Membrane</keyword>
<evidence type="ECO:0000259" key="2">
    <source>
        <dbReference type="Pfam" id="PF20684"/>
    </source>
</evidence>
<feature type="transmembrane region" description="Helical" evidence="1">
    <location>
        <begin position="20"/>
        <end position="44"/>
    </location>
</feature>
<dbReference type="PANTHER" id="PTHR38794">
    <property type="entry name" value="INTEGRAL MEMBRANE PROTEIN"/>
    <property type="match status" value="1"/>
</dbReference>
<feature type="transmembrane region" description="Helical" evidence="1">
    <location>
        <begin position="56"/>
        <end position="75"/>
    </location>
</feature>
<dbReference type="OrthoDB" id="3918601at2759"/>
<dbReference type="EMBL" id="ML996687">
    <property type="protein sequence ID" value="KAF2404831.1"/>
    <property type="molecule type" value="Genomic_DNA"/>
</dbReference>
<dbReference type="Pfam" id="PF20684">
    <property type="entry name" value="Fung_rhodopsin"/>
    <property type="match status" value="1"/>
</dbReference>
<organism evidence="3 4">
    <name type="scientific">Trichodelitschia bisporula</name>
    <dbReference type="NCBI Taxonomy" id="703511"/>
    <lineage>
        <taxon>Eukaryota</taxon>
        <taxon>Fungi</taxon>
        <taxon>Dikarya</taxon>
        <taxon>Ascomycota</taxon>
        <taxon>Pezizomycotina</taxon>
        <taxon>Dothideomycetes</taxon>
        <taxon>Dothideomycetes incertae sedis</taxon>
        <taxon>Phaeotrichales</taxon>
        <taxon>Phaeotrichaceae</taxon>
        <taxon>Trichodelitschia</taxon>
    </lineage>
</organism>